<keyword evidence="1 2" id="KW-0238">DNA-binding</keyword>
<keyword evidence="6" id="KW-1185">Reference proteome</keyword>
<dbReference type="InterPro" id="IPR001867">
    <property type="entry name" value="OmpR/PhoB-type_DNA-bd"/>
</dbReference>
<dbReference type="AlphaFoldDB" id="A0A154BW45"/>
<evidence type="ECO:0000259" key="3">
    <source>
        <dbReference type="PROSITE" id="PS50006"/>
    </source>
</evidence>
<dbReference type="Pfam" id="PF00486">
    <property type="entry name" value="Trans_reg_C"/>
    <property type="match status" value="1"/>
</dbReference>
<dbReference type="InterPro" id="IPR000253">
    <property type="entry name" value="FHA_dom"/>
</dbReference>
<feature type="DNA-binding region" description="OmpR/PhoB-type" evidence="2">
    <location>
        <begin position="122"/>
        <end position="226"/>
    </location>
</feature>
<protein>
    <recommendedName>
        <fullName evidence="7">Transcriptional regulator</fullName>
    </recommendedName>
</protein>
<evidence type="ECO:0000259" key="4">
    <source>
        <dbReference type="PROSITE" id="PS51755"/>
    </source>
</evidence>
<comment type="caution">
    <text evidence="5">The sequence shown here is derived from an EMBL/GenBank/DDBJ whole genome shotgun (WGS) entry which is preliminary data.</text>
</comment>
<dbReference type="SUPFAM" id="SSF46894">
    <property type="entry name" value="C-terminal effector domain of the bipartite response regulators"/>
    <property type="match status" value="1"/>
</dbReference>
<evidence type="ECO:0000313" key="5">
    <source>
        <dbReference type="EMBL" id="KYZ78171.1"/>
    </source>
</evidence>
<dbReference type="InterPro" id="IPR036388">
    <property type="entry name" value="WH-like_DNA-bd_sf"/>
</dbReference>
<reference evidence="5 6" key="1">
    <citation type="submission" date="2016-02" db="EMBL/GenBank/DDBJ databases">
        <title>Anaerosporomusa subterraneum gen. nov., sp. nov., a spore-forming obligate anaerobe isolated from saprolite.</title>
        <authorList>
            <person name="Choi J.K."/>
            <person name="Shah M."/>
            <person name="Yee N."/>
        </authorList>
    </citation>
    <scope>NUCLEOTIDE SEQUENCE [LARGE SCALE GENOMIC DNA]</scope>
    <source>
        <strain evidence="5 6">RU4</strain>
    </source>
</reference>
<organism evidence="5 6">
    <name type="scientific">Anaerosporomusa subterranea</name>
    <dbReference type="NCBI Taxonomy" id="1794912"/>
    <lineage>
        <taxon>Bacteria</taxon>
        <taxon>Bacillati</taxon>
        <taxon>Bacillota</taxon>
        <taxon>Negativicutes</taxon>
        <taxon>Acetonemataceae</taxon>
        <taxon>Anaerosporomusa</taxon>
    </lineage>
</organism>
<feature type="domain" description="OmpR/PhoB-type" evidence="4">
    <location>
        <begin position="122"/>
        <end position="226"/>
    </location>
</feature>
<dbReference type="Gene3D" id="1.10.10.10">
    <property type="entry name" value="Winged helix-like DNA-binding domain superfamily/Winged helix DNA-binding domain"/>
    <property type="match status" value="1"/>
</dbReference>
<accession>A0A154BW45</accession>
<dbReference type="GO" id="GO:0000160">
    <property type="term" value="P:phosphorelay signal transduction system"/>
    <property type="evidence" value="ECO:0007669"/>
    <property type="project" value="InterPro"/>
</dbReference>
<dbReference type="InterPro" id="IPR008984">
    <property type="entry name" value="SMAD_FHA_dom_sf"/>
</dbReference>
<dbReference type="PROSITE" id="PS51755">
    <property type="entry name" value="OMPR_PHOB"/>
    <property type="match status" value="1"/>
</dbReference>
<dbReference type="GO" id="GO:0006355">
    <property type="term" value="P:regulation of DNA-templated transcription"/>
    <property type="evidence" value="ECO:0007669"/>
    <property type="project" value="InterPro"/>
</dbReference>
<dbReference type="STRING" id="1794912.AXX12_01095"/>
<dbReference type="Pfam" id="PF00498">
    <property type="entry name" value="FHA"/>
    <property type="match status" value="1"/>
</dbReference>
<dbReference type="GO" id="GO:0003677">
    <property type="term" value="F:DNA binding"/>
    <property type="evidence" value="ECO:0007669"/>
    <property type="project" value="UniProtKB-UniRule"/>
</dbReference>
<dbReference type="InterPro" id="IPR016032">
    <property type="entry name" value="Sig_transdc_resp-reg_C-effctor"/>
</dbReference>
<sequence length="237" mass="26989">MRNLAWLVIGEGEPYLRGSRIDLRVGELILGRRSETFEPDIAFDNFLVSRRHCMLQRETDNITIVDLGSKHGTAVNGEQLSPHAQRVLADGDMVTLAKGAVNFRFAASTAWDETMELGRLLQTQAVVSPLTLDEARRECRVDKENIPVSVKEWDFLWLLRQHAGRLVSYDAIKRTVWNERPLNPGDFAPDVSMDEINTLIYRLRRKLGNHADLIRTVRGQGCMLEEQVELPKTPIDK</sequence>
<dbReference type="RefSeq" id="WP_066236911.1">
    <property type="nucleotide sequence ID" value="NZ_LSGP01000001.1"/>
</dbReference>
<evidence type="ECO:0000256" key="1">
    <source>
        <dbReference type="ARBA" id="ARBA00023125"/>
    </source>
</evidence>
<feature type="domain" description="FHA" evidence="3">
    <location>
        <begin position="28"/>
        <end position="80"/>
    </location>
</feature>
<gene>
    <name evidence="5" type="ORF">AXX12_01095</name>
</gene>
<name>A0A154BW45_ANASB</name>
<evidence type="ECO:0008006" key="7">
    <source>
        <dbReference type="Google" id="ProtNLM"/>
    </source>
</evidence>
<dbReference type="PROSITE" id="PS50006">
    <property type="entry name" value="FHA_DOMAIN"/>
    <property type="match status" value="1"/>
</dbReference>
<dbReference type="CDD" id="cd00383">
    <property type="entry name" value="trans_reg_C"/>
    <property type="match status" value="1"/>
</dbReference>
<dbReference type="SMART" id="SM00240">
    <property type="entry name" value="FHA"/>
    <property type="match status" value="1"/>
</dbReference>
<evidence type="ECO:0000256" key="2">
    <source>
        <dbReference type="PROSITE-ProRule" id="PRU01091"/>
    </source>
</evidence>
<evidence type="ECO:0000313" key="6">
    <source>
        <dbReference type="Proteomes" id="UP000076268"/>
    </source>
</evidence>
<dbReference type="Gene3D" id="2.60.200.20">
    <property type="match status" value="1"/>
</dbReference>
<dbReference type="EMBL" id="LSGP01000001">
    <property type="protein sequence ID" value="KYZ78171.1"/>
    <property type="molecule type" value="Genomic_DNA"/>
</dbReference>
<dbReference type="CDD" id="cd00060">
    <property type="entry name" value="FHA"/>
    <property type="match status" value="1"/>
</dbReference>
<dbReference type="Proteomes" id="UP000076268">
    <property type="component" value="Unassembled WGS sequence"/>
</dbReference>
<dbReference type="SUPFAM" id="SSF49879">
    <property type="entry name" value="SMAD/FHA domain"/>
    <property type="match status" value="1"/>
</dbReference>
<dbReference type="SMART" id="SM00862">
    <property type="entry name" value="Trans_reg_C"/>
    <property type="match status" value="1"/>
</dbReference>
<proteinExistence type="predicted"/>